<dbReference type="PANTHER" id="PTHR23355:SF65">
    <property type="entry name" value="EXORIBONUCLEASE CYT-4, PUTATIVE (AFU_ORTHOLOGUE AFUA_7G01550)-RELATED"/>
    <property type="match status" value="1"/>
</dbReference>
<dbReference type="GO" id="GO:0000932">
    <property type="term" value="C:P-body"/>
    <property type="evidence" value="ECO:0007669"/>
    <property type="project" value="TreeGrafter"/>
</dbReference>
<evidence type="ECO:0000313" key="4">
    <source>
        <dbReference type="Proteomes" id="UP000033140"/>
    </source>
</evidence>
<gene>
    <name evidence="3" type="ORF">G7K_4360-t1</name>
</gene>
<dbReference type="PANTHER" id="PTHR23355">
    <property type="entry name" value="RIBONUCLEASE"/>
    <property type="match status" value="1"/>
</dbReference>
<dbReference type="SMART" id="SM00955">
    <property type="entry name" value="RNB"/>
    <property type="match status" value="1"/>
</dbReference>
<protein>
    <recommendedName>
        <fullName evidence="2">RNB domain-containing protein</fullName>
    </recommendedName>
</protein>
<dbReference type="Pfam" id="PF23216">
    <property type="entry name" value="WHD_CYT4"/>
    <property type="match status" value="1"/>
</dbReference>
<evidence type="ECO:0000259" key="2">
    <source>
        <dbReference type="SMART" id="SM00955"/>
    </source>
</evidence>
<dbReference type="InterPro" id="IPR001900">
    <property type="entry name" value="RNase_II/R"/>
</dbReference>
<dbReference type="InterPro" id="IPR029044">
    <property type="entry name" value="Nucleotide-diphossugar_trans"/>
</dbReference>
<dbReference type="InterPro" id="IPR012340">
    <property type="entry name" value="NA-bd_OB-fold"/>
</dbReference>
<accession>A0A0E9NK95</accession>
<dbReference type="CDD" id="cd02537">
    <property type="entry name" value="GT8_Glycogenin"/>
    <property type="match status" value="1"/>
</dbReference>
<reference evidence="3 4" key="2">
    <citation type="journal article" date="2014" name="J. Gen. Appl. Microbiol.">
        <title>The early diverging ascomycetous budding yeast Saitoella complicata has three histone deacetylases belonging to the Clr6, Hos2, and Rpd3 lineages.</title>
        <authorList>
            <person name="Nishida H."/>
            <person name="Matsumoto T."/>
            <person name="Kondo S."/>
            <person name="Hamamoto M."/>
            <person name="Yoshikawa H."/>
        </authorList>
    </citation>
    <scope>NUCLEOTIDE SEQUENCE [LARGE SCALE GENOMIC DNA]</scope>
    <source>
        <strain evidence="3 4">NRRL Y-17804</strain>
    </source>
</reference>
<name>A0A0E9NK95_SAICN</name>
<dbReference type="GO" id="GO:0006402">
    <property type="term" value="P:mRNA catabolic process"/>
    <property type="evidence" value="ECO:0007669"/>
    <property type="project" value="TreeGrafter"/>
</dbReference>
<dbReference type="SUPFAM" id="SSF50249">
    <property type="entry name" value="Nucleic acid-binding proteins"/>
    <property type="match status" value="1"/>
</dbReference>
<sequence length="1465" mass="166911">MVLIVTDLQTRGAGPAVTPSSVWLSNLIVTLPSPTVCPNTSRTHRHPRDFLIELDSSFTPIAIARAFTMTKKGNYAFITFLTSTSYLPGALLLHHSIKKHSSYPLLVALTPNLADTPTHHALTTAGIEVRIIPFLRPPQKVSVVAERFEDTWTKLRVFEFEEFERVALIDGDMMLMRNMDEVFEVLDGKEGGGWIAANHACVCNLDLSSWAPEDWTKENCAYTPLSHPDALTNPTPVTPTSRRSHTLLNSGLVILTPSKSTAAAMYTYLSTSPLIQTFSFPDQDFLAAYFHNHWLPLGWQYNAIKTARYWHVNIWRDEEVKNLHYICDKPWKRRGVVVREGPGMGDDSETHGWWWREWDAMVGGWRERGVMGEEALGFVEGLVDVEGKTKLKENTREAEGGEVVAERELSKLCLRYESPSQKVKKSQPRPRHTTTMFRLAYQKRSGALPSQWKCSRCRRFSLSAPIRNPITMPGRWKADTEAESTGADDEPQEPSPIQELIMNHKNDVGDGIRTKLQRNEALTHKIYSLIRKEMRKDYEKDRKNLLLDPYTFRASLQRRVDEYQRKAVDKPVAAMLEALEKEVNEGLKDGEDDGGVEWGDVSDGAGGGFTLPPPGSLVQSVYDSIKFHGILLEDKFQSVWGSNQPLLITSNGTMRVFKAKDVQYVIPDFVPKELMESVSGPEFLVQKNGFSAVVEKILGQLKEFEKGVATREYDVVKKLPEVWEMVRDSDPLQTSSVTTETVARIVFGKGEGEKVSPEESFATHRAMWNDSVRFWADTTNHRITSRWQVRSLERVRGDEIVIDSVRHRDERFWGFVEKARTLIDFSTREIKPEQRKRLPDTKEMRPIGHYTPNPKDVVTFDDYDRQIIRFMREAIVFSRHASQLQDLGWLRTTSSRLMRSLDRYQNEFDILEPEHIYNFLVDIGVWAPWEQPGLYNVTLQLPGMGFAQPDRDQKVLDETQSFSVEDKMKKWRKDWGELEVYAIDDAGAHELDDGISVEDRADGRWIHLHIANPTAFMDPGHEIAQIARRRGTTLYLPEGTTPILPHAWTRGRLSLGAGAGKEGIPVLTFSARLDEEGRVEDFEVTSGLVRNVKTFTYDDVEDIFLKRGWGKRTSHSGAIGYMKHEFGWNHELEEGVTERRLSPITERDVDNLKVIWDVTRDFKKERMRNGMLLVDNYNLGIKLQQRLPKTPQNLEAPVFYDRLPGIRYELQPQSRSVSRGLVADMAILGNKIAAMFARRNNIPLIYRFQSFNPANITTPWETILGSRTNDGYVANEYSGAVLECGRDGFGFGTTPGPFELLGLTGVDDGYTRATSPLRRHLDMIAHWNFEAHIRGEEPIFSNKDLEKIGLEGGIREQQIAGVSTSIDRSWTMRVLKRILERDGSLEMKSMVMGQQRSMRSAKAMNVKYGVQCLLQFDGITRFEDLQAVKPGKVFEGTQLMRLYPATRHFGVRANLADLTQEKFVK</sequence>
<dbReference type="InterPro" id="IPR050180">
    <property type="entry name" value="RNR_Ribonuclease"/>
</dbReference>
<feature type="domain" description="RNB" evidence="2">
    <location>
        <begin position="972"/>
        <end position="1335"/>
    </location>
</feature>
<evidence type="ECO:0000313" key="3">
    <source>
        <dbReference type="EMBL" id="GAO50228.1"/>
    </source>
</evidence>
<dbReference type="SUPFAM" id="SSF53448">
    <property type="entry name" value="Nucleotide-diphospho-sugar transferases"/>
    <property type="match status" value="1"/>
</dbReference>
<reference evidence="3 4" key="3">
    <citation type="journal article" date="2015" name="Genome Announc.">
        <title>Draft Genome Sequence of the Archiascomycetous Yeast Saitoella complicata.</title>
        <authorList>
            <person name="Yamauchi K."/>
            <person name="Kondo S."/>
            <person name="Hamamoto M."/>
            <person name="Takahashi Y."/>
            <person name="Ogura Y."/>
            <person name="Hayashi T."/>
            <person name="Nishida H."/>
        </authorList>
    </citation>
    <scope>NUCLEOTIDE SEQUENCE [LARGE SCALE GENOMIC DNA]</scope>
    <source>
        <strain evidence="3 4">NRRL Y-17804</strain>
    </source>
</reference>
<reference evidence="3 4" key="1">
    <citation type="journal article" date="2011" name="J. Gen. Appl. Microbiol.">
        <title>Draft genome sequencing of the enigmatic yeast Saitoella complicata.</title>
        <authorList>
            <person name="Nishida H."/>
            <person name="Hamamoto M."/>
            <person name="Sugiyama J."/>
        </authorList>
    </citation>
    <scope>NUCLEOTIDE SEQUENCE [LARGE SCALE GENOMIC DNA]</scope>
    <source>
        <strain evidence="3 4">NRRL Y-17804</strain>
    </source>
</reference>
<organism evidence="3 4">
    <name type="scientific">Saitoella complicata (strain BCRC 22490 / CBS 7301 / JCM 7358 / NBRC 10748 / NRRL Y-17804)</name>
    <dbReference type="NCBI Taxonomy" id="698492"/>
    <lineage>
        <taxon>Eukaryota</taxon>
        <taxon>Fungi</taxon>
        <taxon>Dikarya</taxon>
        <taxon>Ascomycota</taxon>
        <taxon>Taphrinomycotina</taxon>
        <taxon>Taphrinomycotina incertae sedis</taxon>
        <taxon>Saitoella</taxon>
    </lineage>
</organism>
<dbReference type="EMBL" id="BACD03000030">
    <property type="protein sequence ID" value="GAO50228.1"/>
    <property type="molecule type" value="Genomic_DNA"/>
</dbReference>
<feature type="region of interest" description="Disordered" evidence="1">
    <location>
        <begin position="471"/>
        <end position="495"/>
    </location>
</feature>
<comment type="caution">
    <text evidence="3">The sequence shown here is derived from an EMBL/GenBank/DDBJ whole genome shotgun (WGS) entry which is preliminary data.</text>
</comment>
<dbReference type="GO" id="GO:0003723">
    <property type="term" value="F:RNA binding"/>
    <property type="evidence" value="ECO:0007669"/>
    <property type="project" value="InterPro"/>
</dbReference>
<proteinExistence type="predicted"/>
<dbReference type="Pfam" id="PF00773">
    <property type="entry name" value="RNB"/>
    <property type="match status" value="1"/>
</dbReference>
<evidence type="ECO:0000256" key="1">
    <source>
        <dbReference type="SAM" id="MobiDB-lite"/>
    </source>
</evidence>
<dbReference type="STRING" id="698492.A0A0E9NK95"/>
<dbReference type="Proteomes" id="UP000033140">
    <property type="component" value="Unassembled WGS sequence"/>
</dbReference>
<dbReference type="GO" id="GO:0016757">
    <property type="term" value="F:glycosyltransferase activity"/>
    <property type="evidence" value="ECO:0007669"/>
    <property type="project" value="InterPro"/>
</dbReference>
<keyword evidence="4" id="KW-1185">Reference proteome</keyword>
<dbReference type="InterPro" id="IPR002495">
    <property type="entry name" value="Glyco_trans_8"/>
</dbReference>
<dbReference type="Pfam" id="PF01501">
    <property type="entry name" value="Glyco_transf_8"/>
    <property type="match status" value="1"/>
</dbReference>
<dbReference type="Gene3D" id="3.90.550.10">
    <property type="entry name" value="Spore Coat Polysaccharide Biosynthesis Protein SpsA, Chain A"/>
    <property type="match status" value="1"/>
</dbReference>
<dbReference type="InterPro" id="IPR056624">
    <property type="entry name" value="WH_CYT4"/>
</dbReference>
<dbReference type="GO" id="GO:0000175">
    <property type="term" value="F:3'-5'-RNA exonuclease activity"/>
    <property type="evidence" value="ECO:0007669"/>
    <property type="project" value="TreeGrafter"/>
</dbReference>